<accession>A0AA35W5F9</accession>
<evidence type="ECO:0000313" key="14">
    <source>
        <dbReference type="Proteomes" id="UP001174909"/>
    </source>
</evidence>
<keyword evidence="7" id="KW-0479">Metal-binding</keyword>
<feature type="active site" description="Nucleophile" evidence="12">
    <location>
        <position position="19"/>
    </location>
</feature>
<dbReference type="Gene3D" id="3.40.50.1000">
    <property type="entry name" value="HAD superfamily/HAD-like"/>
    <property type="match status" value="1"/>
</dbReference>
<proteinExistence type="inferred from homology"/>
<dbReference type="FunFam" id="3.40.50.1000:FF:000077">
    <property type="entry name" value="Phosphoserine phosphatase, chloroplastic"/>
    <property type="match status" value="1"/>
</dbReference>
<evidence type="ECO:0000256" key="10">
    <source>
        <dbReference type="ARBA" id="ARBA00023299"/>
    </source>
</evidence>
<dbReference type="PANTHER" id="PTHR43344:SF2">
    <property type="entry name" value="PHOSPHOSERINE PHOSPHATASE"/>
    <property type="match status" value="1"/>
</dbReference>
<dbReference type="CDD" id="cd04309">
    <property type="entry name" value="HAD_PSP_eu"/>
    <property type="match status" value="1"/>
</dbReference>
<comment type="cofactor">
    <cofactor evidence="1">
        <name>Mg(2+)</name>
        <dbReference type="ChEBI" id="CHEBI:18420"/>
    </cofactor>
</comment>
<dbReference type="NCBIfam" id="TIGR00338">
    <property type="entry name" value="serB"/>
    <property type="match status" value="1"/>
</dbReference>
<gene>
    <name evidence="13" type="ORF">GBAR_LOCUS1641</name>
</gene>
<dbReference type="Proteomes" id="UP001174909">
    <property type="component" value="Unassembled WGS sequence"/>
</dbReference>
<dbReference type="PANTHER" id="PTHR43344">
    <property type="entry name" value="PHOSPHOSERINE PHOSPHATASE"/>
    <property type="match status" value="1"/>
</dbReference>
<keyword evidence="10" id="KW-0718">Serine biosynthesis</keyword>
<keyword evidence="9" id="KW-0460">Magnesium</keyword>
<dbReference type="GO" id="GO:0005737">
    <property type="term" value="C:cytoplasm"/>
    <property type="evidence" value="ECO:0007669"/>
    <property type="project" value="TreeGrafter"/>
</dbReference>
<evidence type="ECO:0000256" key="6">
    <source>
        <dbReference type="ARBA" id="ARBA00022605"/>
    </source>
</evidence>
<dbReference type="NCBIfam" id="TIGR01488">
    <property type="entry name" value="HAD-SF-IB"/>
    <property type="match status" value="1"/>
</dbReference>
<evidence type="ECO:0000313" key="13">
    <source>
        <dbReference type="EMBL" id="CAI7995168.1"/>
    </source>
</evidence>
<dbReference type="Gene3D" id="1.10.150.210">
    <property type="entry name" value="Phosphoserine phosphatase, domain 2"/>
    <property type="match status" value="1"/>
</dbReference>
<dbReference type="EC" id="3.1.3.3" evidence="4"/>
<dbReference type="InterPro" id="IPR004469">
    <property type="entry name" value="PSP"/>
</dbReference>
<comment type="similarity">
    <text evidence="3">Belongs to the HAD-like hydrolase superfamily. SerB family.</text>
</comment>
<evidence type="ECO:0000256" key="5">
    <source>
        <dbReference type="ARBA" id="ARBA00015196"/>
    </source>
</evidence>
<reference evidence="13" key="1">
    <citation type="submission" date="2023-03" db="EMBL/GenBank/DDBJ databases">
        <authorList>
            <person name="Steffen K."/>
            <person name="Cardenas P."/>
        </authorList>
    </citation>
    <scope>NUCLEOTIDE SEQUENCE</scope>
</reference>
<dbReference type="EMBL" id="CASHTH010000239">
    <property type="protein sequence ID" value="CAI7995168.1"/>
    <property type="molecule type" value="Genomic_DNA"/>
</dbReference>
<keyword evidence="8" id="KW-0378">Hydrolase</keyword>
<sequence length="229" mass="25611">MAELAPREVWRQADAVCFDVDSTLIRIEGIDQLARLCGAEERVTELTRQAMGGSLTFRESLSQRLNIIRPSRDQIEKFKSLHTPDTILTPDVQRLVKLLFQRGAEIYLVSGGFREVIEPLADHLGIPRDHVFANKLLFTENGEYRGFDESQPTSRSGGKPTVVAEIKKKHKTVVMIGDGATDMEASPPADLFIGFGGNVVREKVKEGASWFVYKFQELISELENDSTDS</sequence>
<evidence type="ECO:0000256" key="9">
    <source>
        <dbReference type="ARBA" id="ARBA00022842"/>
    </source>
</evidence>
<dbReference type="SUPFAM" id="SSF56784">
    <property type="entry name" value="HAD-like"/>
    <property type="match status" value="1"/>
</dbReference>
<organism evidence="13 14">
    <name type="scientific">Geodia barretti</name>
    <name type="common">Barrett's horny sponge</name>
    <dbReference type="NCBI Taxonomy" id="519541"/>
    <lineage>
        <taxon>Eukaryota</taxon>
        <taxon>Metazoa</taxon>
        <taxon>Porifera</taxon>
        <taxon>Demospongiae</taxon>
        <taxon>Heteroscleromorpha</taxon>
        <taxon>Tetractinellida</taxon>
        <taxon>Astrophorina</taxon>
        <taxon>Geodiidae</taxon>
        <taxon>Geodia</taxon>
    </lineage>
</organism>
<comment type="pathway">
    <text evidence="2">Amino-acid biosynthesis; L-serine biosynthesis; L-serine from 3-phospho-D-glycerate: step 3/3.</text>
</comment>
<dbReference type="InterPro" id="IPR050582">
    <property type="entry name" value="HAD-like_SerB"/>
</dbReference>
<dbReference type="GO" id="GO:0006564">
    <property type="term" value="P:L-serine biosynthetic process"/>
    <property type="evidence" value="ECO:0007669"/>
    <property type="project" value="UniProtKB-KW"/>
</dbReference>
<evidence type="ECO:0000256" key="2">
    <source>
        <dbReference type="ARBA" id="ARBA00005135"/>
    </source>
</evidence>
<dbReference type="GO" id="GO:0036424">
    <property type="term" value="F:L-phosphoserine phosphatase activity"/>
    <property type="evidence" value="ECO:0007669"/>
    <property type="project" value="InterPro"/>
</dbReference>
<feature type="active site" description="Proton donor" evidence="12">
    <location>
        <position position="21"/>
    </location>
</feature>
<dbReference type="Pfam" id="PF00702">
    <property type="entry name" value="Hydrolase"/>
    <property type="match status" value="1"/>
</dbReference>
<keyword evidence="6" id="KW-0028">Amino-acid biosynthesis</keyword>
<dbReference type="AlphaFoldDB" id="A0AA35W5F9"/>
<dbReference type="InterPro" id="IPR036412">
    <property type="entry name" value="HAD-like_sf"/>
</dbReference>
<name>A0AA35W5F9_GEOBA</name>
<protein>
    <recommendedName>
        <fullName evidence="5">Phosphoserine phosphatase</fullName>
        <ecNumber evidence="4">3.1.3.3</ecNumber>
    </recommendedName>
    <alternativeName>
        <fullName evidence="11">O-phosphoserine phosphohydrolase</fullName>
    </alternativeName>
</protein>
<evidence type="ECO:0000256" key="8">
    <source>
        <dbReference type="ARBA" id="ARBA00022801"/>
    </source>
</evidence>
<dbReference type="InterPro" id="IPR023214">
    <property type="entry name" value="HAD_sf"/>
</dbReference>
<evidence type="ECO:0000256" key="1">
    <source>
        <dbReference type="ARBA" id="ARBA00001946"/>
    </source>
</evidence>
<dbReference type="GO" id="GO:0000287">
    <property type="term" value="F:magnesium ion binding"/>
    <property type="evidence" value="ECO:0007669"/>
    <property type="project" value="TreeGrafter"/>
</dbReference>
<evidence type="ECO:0000256" key="11">
    <source>
        <dbReference type="ARBA" id="ARBA00031693"/>
    </source>
</evidence>
<evidence type="ECO:0000256" key="3">
    <source>
        <dbReference type="ARBA" id="ARBA00009184"/>
    </source>
</evidence>
<keyword evidence="14" id="KW-1185">Reference proteome</keyword>
<evidence type="ECO:0000256" key="4">
    <source>
        <dbReference type="ARBA" id="ARBA00012640"/>
    </source>
</evidence>
<evidence type="ECO:0000256" key="7">
    <source>
        <dbReference type="ARBA" id="ARBA00022723"/>
    </source>
</evidence>
<evidence type="ECO:0000256" key="12">
    <source>
        <dbReference type="PIRSR" id="PIRSR604469-1"/>
    </source>
</evidence>
<comment type="caution">
    <text evidence="13">The sequence shown here is derived from an EMBL/GenBank/DDBJ whole genome shotgun (WGS) entry which is preliminary data.</text>
</comment>